<evidence type="ECO:0000313" key="3">
    <source>
        <dbReference type="Proteomes" id="UP001595979"/>
    </source>
</evidence>
<keyword evidence="1" id="KW-1133">Transmembrane helix</keyword>
<dbReference type="Proteomes" id="UP001595979">
    <property type="component" value="Unassembled WGS sequence"/>
</dbReference>
<proteinExistence type="predicted"/>
<protein>
    <submittedName>
        <fullName evidence="2">Uncharacterized protein</fullName>
    </submittedName>
</protein>
<dbReference type="EMBL" id="JBHSOH010000029">
    <property type="protein sequence ID" value="MFC5849591.1"/>
    <property type="molecule type" value="Genomic_DNA"/>
</dbReference>
<keyword evidence="1" id="KW-0472">Membrane</keyword>
<name>A0ABW1DPP7_9DEIO</name>
<keyword evidence="3" id="KW-1185">Reference proteome</keyword>
<dbReference type="RefSeq" id="WP_380050870.1">
    <property type="nucleotide sequence ID" value="NZ_JBHSOH010000029.1"/>
</dbReference>
<gene>
    <name evidence="2" type="ORF">ACFPQ6_14890</name>
</gene>
<comment type="caution">
    <text evidence="2">The sequence shown here is derived from an EMBL/GenBank/DDBJ whole genome shotgun (WGS) entry which is preliminary data.</text>
</comment>
<feature type="transmembrane region" description="Helical" evidence="1">
    <location>
        <begin position="12"/>
        <end position="31"/>
    </location>
</feature>
<evidence type="ECO:0000313" key="2">
    <source>
        <dbReference type="EMBL" id="MFC5849591.1"/>
    </source>
</evidence>
<reference evidence="3" key="1">
    <citation type="journal article" date="2019" name="Int. J. Syst. Evol. Microbiol.">
        <title>The Global Catalogue of Microorganisms (GCM) 10K type strain sequencing project: providing services to taxonomists for standard genome sequencing and annotation.</title>
        <authorList>
            <consortium name="The Broad Institute Genomics Platform"/>
            <consortium name="The Broad Institute Genome Sequencing Center for Infectious Disease"/>
            <person name="Wu L."/>
            <person name="Ma J."/>
        </authorList>
    </citation>
    <scope>NUCLEOTIDE SEQUENCE [LARGE SCALE GENOMIC DNA]</scope>
    <source>
        <strain evidence="3">CGMCC 1.15053</strain>
    </source>
</reference>
<accession>A0ABW1DPP7</accession>
<organism evidence="2 3">
    <name type="scientific">Deinococcus petrolearius</name>
    <dbReference type="NCBI Taxonomy" id="1751295"/>
    <lineage>
        <taxon>Bacteria</taxon>
        <taxon>Thermotogati</taxon>
        <taxon>Deinococcota</taxon>
        <taxon>Deinococci</taxon>
        <taxon>Deinococcales</taxon>
        <taxon>Deinococcaceae</taxon>
        <taxon>Deinococcus</taxon>
    </lineage>
</organism>
<sequence length="136" mass="15265">MAGIDLRPMQLVWVGAGLTVLGGGLAFTSWVDDASGLYRSVMAQGQMSGLDYWNECSLRASCLGAYFQAWREALVLKAAYLTCVVVGLTFALFGWSWRPERAYRRRARVQAERMETVLNRAWKRPRGTLDPVKVES</sequence>
<evidence type="ECO:0000256" key="1">
    <source>
        <dbReference type="SAM" id="Phobius"/>
    </source>
</evidence>
<feature type="transmembrane region" description="Helical" evidence="1">
    <location>
        <begin position="78"/>
        <end position="97"/>
    </location>
</feature>
<keyword evidence="1" id="KW-0812">Transmembrane</keyword>